<evidence type="ECO:0008006" key="5">
    <source>
        <dbReference type="Google" id="ProtNLM"/>
    </source>
</evidence>
<gene>
    <name evidence="3" type="ORF">Aru02nite_70530</name>
</gene>
<evidence type="ECO:0000313" key="4">
    <source>
        <dbReference type="Proteomes" id="UP000612808"/>
    </source>
</evidence>
<evidence type="ECO:0000256" key="2">
    <source>
        <dbReference type="SAM" id="Phobius"/>
    </source>
</evidence>
<dbReference type="AlphaFoldDB" id="A0A8J3JGA3"/>
<feature type="transmembrane region" description="Helical" evidence="2">
    <location>
        <begin position="386"/>
        <end position="404"/>
    </location>
</feature>
<accession>A0A8J3JGA3</accession>
<comment type="caution">
    <text evidence="3">The sequence shown here is derived from an EMBL/GenBank/DDBJ whole genome shotgun (WGS) entry which is preliminary data.</text>
</comment>
<proteinExistence type="predicted"/>
<name>A0A8J3JGA3_9ACTN</name>
<evidence type="ECO:0000256" key="1">
    <source>
        <dbReference type="SAM" id="MobiDB-lite"/>
    </source>
</evidence>
<evidence type="ECO:0000313" key="3">
    <source>
        <dbReference type="EMBL" id="GID16164.1"/>
    </source>
</evidence>
<feature type="transmembrane region" description="Helical" evidence="2">
    <location>
        <begin position="363"/>
        <end position="380"/>
    </location>
</feature>
<feature type="compositionally biased region" description="Low complexity" evidence="1">
    <location>
        <begin position="432"/>
        <end position="450"/>
    </location>
</feature>
<dbReference type="Proteomes" id="UP000612808">
    <property type="component" value="Unassembled WGS sequence"/>
</dbReference>
<feature type="transmembrane region" description="Helical" evidence="2">
    <location>
        <begin position="185"/>
        <end position="203"/>
    </location>
</feature>
<dbReference type="EMBL" id="BOMB01000054">
    <property type="protein sequence ID" value="GID16164.1"/>
    <property type="molecule type" value="Genomic_DNA"/>
</dbReference>
<feature type="transmembrane region" description="Helical" evidence="2">
    <location>
        <begin position="215"/>
        <end position="236"/>
    </location>
</feature>
<keyword evidence="2" id="KW-0472">Membrane</keyword>
<keyword evidence="2" id="KW-1133">Transmembrane helix</keyword>
<sequence length="553" mass="57363">MRRWAVGILVAVSVLALILSSTSLWTRRHVVNTGVFVSTTQQVMQDKAVQARVTDQVVTAIMARPRVQTAINQTVQKLPPALQQFKPSIVNGVQSLLTTGVRTVLTSAAFDQVVRTALTNAHSQLVAGQDIRFSIGDAKAALPASAKSGVVGQILSLIPSNVGITVLQKSQAPQLYSALDLLKRLWLWLGLVAAGALAGALVVSHRRRRTLRAWAVWTGIGALILALGITVARPIVVGRAQPGGRDAVGAVYDIVANSLRAWTLWLFLIMVVLTVVVSLWGRLHVVSALRRAAAASRAAIGRGRRHAATTGAASTEVATADVTGPRPPWYRRFAVWVGAFVDGLDLPRRLSGTAAAINAGPAAWRWAGVVVGLLVLLIWPHPTLSVLLWTVAIVALYLGVLRLVQVVAARGGTVPGETTVGAAPSGDGGPSGDRTAAVAGAMPAGIAAGGTTEPGSVGGAAEPGSVGGASAPAPDRPRGVADIASPETRTLSGATGTGAGGTVDELVTTDARLTLLTRLGQARNDGLLTDAEFAREKVRLMDYQAPGDRFGPG</sequence>
<feature type="transmembrane region" description="Helical" evidence="2">
    <location>
        <begin position="262"/>
        <end position="281"/>
    </location>
</feature>
<dbReference type="RefSeq" id="WP_203664818.1">
    <property type="nucleotide sequence ID" value="NZ_BOMB01000054.1"/>
</dbReference>
<feature type="region of interest" description="Disordered" evidence="1">
    <location>
        <begin position="414"/>
        <end position="477"/>
    </location>
</feature>
<organism evidence="3 4">
    <name type="scientific">Actinocatenispora rupis</name>
    <dbReference type="NCBI Taxonomy" id="519421"/>
    <lineage>
        <taxon>Bacteria</taxon>
        <taxon>Bacillati</taxon>
        <taxon>Actinomycetota</taxon>
        <taxon>Actinomycetes</taxon>
        <taxon>Micromonosporales</taxon>
        <taxon>Micromonosporaceae</taxon>
        <taxon>Actinocatenispora</taxon>
    </lineage>
</organism>
<reference evidence="3" key="1">
    <citation type="submission" date="2021-01" db="EMBL/GenBank/DDBJ databases">
        <title>Whole genome shotgun sequence of Actinocatenispora rupis NBRC 107355.</title>
        <authorList>
            <person name="Komaki H."/>
            <person name="Tamura T."/>
        </authorList>
    </citation>
    <scope>NUCLEOTIDE SEQUENCE</scope>
    <source>
        <strain evidence="3">NBRC 107355</strain>
    </source>
</reference>
<keyword evidence="4" id="KW-1185">Reference proteome</keyword>
<protein>
    <recommendedName>
        <fullName evidence="5">Short C-terminal domain-containing protein</fullName>
    </recommendedName>
</protein>
<keyword evidence="2" id="KW-0812">Transmembrane</keyword>